<evidence type="ECO:0000256" key="1">
    <source>
        <dbReference type="ARBA" id="ARBA00004533"/>
    </source>
</evidence>
<dbReference type="RefSeq" id="WP_136131525.1">
    <property type="nucleotide sequence ID" value="NZ_PDKS01000001.1"/>
</dbReference>
<evidence type="ECO:0000256" key="4">
    <source>
        <dbReference type="ARBA" id="ARBA00022692"/>
    </source>
</evidence>
<proteinExistence type="predicted"/>
<dbReference type="InterPro" id="IPR003399">
    <property type="entry name" value="Mce/MlaD"/>
</dbReference>
<evidence type="ECO:0000256" key="7">
    <source>
        <dbReference type="SAM" id="Coils"/>
    </source>
</evidence>
<feature type="domain" description="Mce/MlaD" evidence="9">
    <location>
        <begin position="288"/>
        <end position="389"/>
    </location>
</feature>
<dbReference type="PANTHER" id="PTHR30462:SF2">
    <property type="entry name" value="INTERMEMBRANE TRANSPORT PROTEIN PQIB"/>
    <property type="match status" value="1"/>
</dbReference>
<dbReference type="OrthoDB" id="9806984at2"/>
<dbReference type="Proteomes" id="UP000296034">
    <property type="component" value="Unassembled WGS sequence"/>
</dbReference>
<dbReference type="Pfam" id="PF02470">
    <property type="entry name" value="MlaD"/>
    <property type="match status" value="3"/>
</dbReference>
<keyword evidence="6 8" id="KW-0472">Membrane</keyword>
<feature type="domain" description="Mce/MlaD" evidence="9">
    <location>
        <begin position="158"/>
        <end position="245"/>
    </location>
</feature>
<evidence type="ECO:0000256" key="2">
    <source>
        <dbReference type="ARBA" id="ARBA00022475"/>
    </source>
</evidence>
<evidence type="ECO:0000313" key="10">
    <source>
        <dbReference type="EMBL" id="PPI87528.1"/>
    </source>
</evidence>
<keyword evidence="3" id="KW-0997">Cell inner membrane</keyword>
<keyword evidence="2" id="KW-1003">Cell membrane</keyword>
<dbReference type="GO" id="GO:0005886">
    <property type="term" value="C:plasma membrane"/>
    <property type="evidence" value="ECO:0007669"/>
    <property type="project" value="UniProtKB-SubCell"/>
</dbReference>
<dbReference type="InterPro" id="IPR051800">
    <property type="entry name" value="PqiA-PqiB_transport"/>
</dbReference>
<evidence type="ECO:0000256" key="3">
    <source>
        <dbReference type="ARBA" id="ARBA00022519"/>
    </source>
</evidence>
<evidence type="ECO:0000256" key="5">
    <source>
        <dbReference type="ARBA" id="ARBA00022989"/>
    </source>
</evidence>
<sequence length="546" mass="62656">MEKNYKYAKLSQIKNWSPIWIFPFVTLFIATWIMVYQLIHLGPEVILVANDAQGIEEERTVIKSNHVTVGLVKKISISKDLNNIQIKVRLKSDMKYLLHEDTMFWIVKPHFKKEGINGLSNLLSGTYIELYPGNKNNAAKNYKLISDAPAVLPNAKGTRVLLESKKFETLFKGDPVFFRGYRVGTVENSMFNADSHKMIYQLFIKEPYISLINDKICFWKNSSISANLSTSSMSIEIGSLNTIFNSSVNFDTTVGCFSGKYIENKKLYYLFDDKDRMQEILFNNITNYVLLFSSSIRGLRIGAPVEFRGIRIGSVSQVPFLKAIRKQKLNYNYTIPVLIQLEPKRFLKFLGNNFNIDKYLYNNNKNNKIYAMLKTNNVLSGSTYIDLDFYNNINKNSAKTVLGYKTIPTINLNLNNIQEKLLLAIDKISKMPINDTIKESNITLKKGAETIKEFKILVQTANDILKNPIINNLPKDIHRAIDNINIIIQDLHPGSSTYNRLRSNMQMLNQVLNELNLILKNININSNALIYKSSPEQDPQPKRVQR</sequence>
<evidence type="ECO:0000313" key="11">
    <source>
        <dbReference type="Proteomes" id="UP000296034"/>
    </source>
</evidence>
<comment type="subcellular location">
    <subcellularLocation>
        <location evidence="1">Cell inner membrane</location>
    </subcellularLocation>
</comment>
<gene>
    <name evidence="10" type="ORF">CRV11_01190</name>
</gene>
<dbReference type="NCBIfam" id="NF008070">
    <property type="entry name" value="PRK10807.1"/>
    <property type="match status" value="1"/>
</dbReference>
<dbReference type="PANTHER" id="PTHR30462">
    <property type="entry name" value="INTERMEMBRANE TRANSPORT PROTEIN PQIB-RELATED"/>
    <property type="match status" value="1"/>
</dbReference>
<dbReference type="AlphaFoldDB" id="A0A2P5SYW0"/>
<name>A0A2P5SYW0_9GAMM</name>
<feature type="domain" description="Mce/MlaD" evidence="9">
    <location>
        <begin position="43"/>
        <end position="133"/>
    </location>
</feature>
<feature type="coiled-coil region" evidence="7">
    <location>
        <begin position="498"/>
        <end position="525"/>
    </location>
</feature>
<protein>
    <submittedName>
        <fullName evidence="10">Paraquat-inducible protein B</fullName>
    </submittedName>
</protein>
<evidence type="ECO:0000256" key="6">
    <source>
        <dbReference type="ARBA" id="ARBA00023136"/>
    </source>
</evidence>
<dbReference type="EMBL" id="PDKS01000001">
    <property type="protein sequence ID" value="PPI87528.1"/>
    <property type="molecule type" value="Genomic_DNA"/>
</dbReference>
<organism evidence="10 11">
    <name type="scientific">Candidatus Pantoea edessiphila</name>
    <dbReference type="NCBI Taxonomy" id="2044610"/>
    <lineage>
        <taxon>Bacteria</taxon>
        <taxon>Pseudomonadati</taxon>
        <taxon>Pseudomonadota</taxon>
        <taxon>Gammaproteobacteria</taxon>
        <taxon>Enterobacterales</taxon>
        <taxon>Erwiniaceae</taxon>
        <taxon>Pantoea</taxon>
    </lineage>
</organism>
<evidence type="ECO:0000256" key="8">
    <source>
        <dbReference type="SAM" id="Phobius"/>
    </source>
</evidence>
<keyword evidence="4 8" id="KW-0812">Transmembrane</keyword>
<keyword evidence="5 8" id="KW-1133">Transmembrane helix</keyword>
<comment type="caution">
    <text evidence="10">The sequence shown here is derived from an EMBL/GenBank/DDBJ whole genome shotgun (WGS) entry which is preliminary data.</text>
</comment>
<keyword evidence="7" id="KW-0175">Coiled coil</keyword>
<reference evidence="10 11" key="1">
    <citation type="journal article" date="2018" name="Genome Biol. Evol.">
        <title>Cladogenesis and Genomic Streamlining in Extracellular Endosymbionts of Tropical Stink Bugs.</title>
        <authorList>
            <person name="Otero-Bravo A."/>
            <person name="Goffredi S."/>
            <person name="Sabree Z.L."/>
        </authorList>
    </citation>
    <scope>NUCLEOTIDE SEQUENCE [LARGE SCALE GENOMIC DNA]</scope>
    <source>
        <strain evidence="10 11">SoET</strain>
    </source>
</reference>
<evidence type="ECO:0000259" key="9">
    <source>
        <dbReference type="Pfam" id="PF02470"/>
    </source>
</evidence>
<feature type="transmembrane region" description="Helical" evidence="8">
    <location>
        <begin position="20"/>
        <end position="39"/>
    </location>
</feature>
<accession>A0A2P5SYW0</accession>